<keyword evidence="1" id="KW-1133">Transmembrane helix</keyword>
<evidence type="ECO:0000313" key="3">
    <source>
        <dbReference type="Proteomes" id="UP001412067"/>
    </source>
</evidence>
<keyword evidence="1" id="KW-0472">Membrane</keyword>
<dbReference type="InterPro" id="IPR045283">
    <property type="entry name" value="AT3G44326-like"/>
</dbReference>
<keyword evidence="3" id="KW-1185">Reference proteome</keyword>
<dbReference type="PANTHER" id="PTHR33736">
    <property type="entry name" value="F-BOX PROTEIN-RELATED"/>
    <property type="match status" value="1"/>
</dbReference>
<name>A0ABR2MKI8_9ASPA</name>
<dbReference type="PANTHER" id="PTHR33736:SF13">
    <property type="entry name" value="OS11G0155100 PROTEIN"/>
    <property type="match status" value="1"/>
</dbReference>
<dbReference type="SUPFAM" id="SSF81383">
    <property type="entry name" value="F-box domain"/>
    <property type="match status" value="1"/>
</dbReference>
<keyword evidence="1" id="KW-0812">Transmembrane</keyword>
<dbReference type="Gene3D" id="1.20.1280.50">
    <property type="match status" value="1"/>
</dbReference>
<feature type="transmembrane region" description="Helical" evidence="1">
    <location>
        <begin position="287"/>
        <end position="306"/>
    </location>
</feature>
<dbReference type="Proteomes" id="UP001412067">
    <property type="component" value="Unassembled WGS sequence"/>
</dbReference>
<dbReference type="EMBL" id="JBBWWR010000007">
    <property type="protein sequence ID" value="KAK8964511.1"/>
    <property type="molecule type" value="Genomic_DNA"/>
</dbReference>
<evidence type="ECO:0000256" key="1">
    <source>
        <dbReference type="SAM" id="Phobius"/>
    </source>
</evidence>
<dbReference type="InterPro" id="IPR036047">
    <property type="entry name" value="F-box-like_dom_sf"/>
</dbReference>
<evidence type="ECO:0000313" key="2">
    <source>
        <dbReference type="EMBL" id="KAK8964511.1"/>
    </source>
</evidence>
<organism evidence="2 3">
    <name type="scientific">Platanthera guangdongensis</name>
    <dbReference type="NCBI Taxonomy" id="2320717"/>
    <lineage>
        <taxon>Eukaryota</taxon>
        <taxon>Viridiplantae</taxon>
        <taxon>Streptophyta</taxon>
        <taxon>Embryophyta</taxon>
        <taxon>Tracheophyta</taxon>
        <taxon>Spermatophyta</taxon>
        <taxon>Magnoliopsida</taxon>
        <taxon>Liliopsida</taxon>
        <taxon>Asparagales</taxon>
        <taxon>Orchidaceae</taxon>
        <taxon>Orchidoideae</taxon>
        <taxon>Orchideae</taxon>
        <taxon>Orchidinae</taxon>
        <taxon>Platanthera</taxon>
    </lineage>
</organism>
<protein>
    <submittedName>
        <fullName evidence="2">F-box protein</fullName>
    </submittedName>
</protein>
<accession>A0ABR2MKI8</accession>
<comment type="caution">
    <text evidence="2">The sequence shown here is derived from an EMBL/GenBank/DDBJ whole genome shotgun (WGS) entry which is preliminary data.</text>
</comment>
<gene>
    <name evidence="2" type="ORF">KSP40_PGU014447</name>
</gene>
<reference evidence="2 3" key="1">
    <citation type="journal article" date="2022" name="Nat. Plants">
        <title>Genomes of leafy and leafless Platanthera orchids illuminate the evolution of mycoheterotrophy.</title>
        <authorList>
            <person name="Li M.H."/>
            <person name="Liu K.W."/>
            <person name="Li Z."/>
            <person name="Lu H.C."/>
            <person name="Ye Q.L."/>
            <person name="Zhang D."/>
            <person name="Wang J.Y."/>
            <person name="Li Y.F."/>
            <person name="Zhong Z.M."/>
            <person name="Liu X."/>
            <person name="Yu X."/>
            <person name="Liu D.K."/>
            <person name="Tu X.D."/>
            <person name="Liu B."/>
            <person name="Hao Y."/>
            <person name="Liao X.Y."/>
            <person name="Jiang Y.T."/>
            <person name="Sun W.H."/>
            <person name="Chen J."/>
            <person name="Chen Y.Q."/>
            <person name="Ai Y."/>
            <person name="Zhai J.W."/>
            <person name="Wu S.S."/>
            <person name="Zhou Z."/>
            <person name="Hsiao Y.Y."/>
            <person name="Wu W.L."/>
            <person name="Chen Y.Y."/>
            <person name="Lin Y.F."/>
            <person name="Hsu J.L."/>
            <person name="Li C.Y."/>
            <person name="Wang Z.W."/>
            <person name="Zhao X."/>
            <person name="Zhong W.Y."/>
            <person name="Ma X.K."/>
            <person name="Ma L."/>
            <person name="Huang J."/>
            <person name="Chen G.Z."/>
            <person name="Huang M.Z."/>
            <person name="Huang L."/>
            <person name="Peng D.H."/>
            <person name="Luo Y.B."/>
            <person name="Zou S.Q."/>
            <person name="Chen S.P."/>
            <person name="Lan S."/>
            <person name="Tsai W.C."/>
            <person name="Van de Peer Y."/>
            <person name="Liu Z.J."/>
        </authorList>
    </citation>
    <scope>NUCLEOTIDE SEQUENCE [LARGE SCALE GENOMIC DNA]</scope>
    <source>
        <strain evidence="2">Lor288</strain>
    </source>
</reference>
<proteinExistence type="predicted"/>
<sequence length="307" mass="33051">MATAVTSAGDPTTIDDVHPDVLIGALSHLDGPSLASASCATAHLRSISSAPDLWRRLCLSSWPSLRHHPRLLALLDASPRQFFADAYPFPTPAAPGASATSDQLPDQLISAVDLYHRGSPIFSCSVETNTSSEWFRASPFRIDVPATASVRPEELTLSWILIDPAKGRAVNVSSRRMVAAERRVWSAGEMTARFATVANGCALSAVVAWKKGTGDVLEVGLTVEDMDGVCVSGREGLRAVQAAMEAGRKGRGKGEEEAEARAKYLEYLARKSCRVESRVRRDRSADVHCAAVSVAVFLAFVFLLIFR</sequence>